<sequence length="322" mass="37736">MEDESAPDYNQIAMLNAEDEVIILRFLKRMIVNGDSWPKLFTQDADVFNKNPNVEFNAEIPIFVVVKPRTESCGKTDGCSSGCWRIIGRDKLIKSEETGKILGFKKILKFCLKMQPMEYKRSWVMEEYRLTNNLNRKQDHVICKIRFLFRTEISFLLAKHFSYLSTIPENLLLPSYGYYSDTQEEDESYLLTISDSDGNVWPSYVTNNVYRLHPLTLFVDLRDQMFLNFGTCIFANQTCGDTEKCDGGYWRIMHPDVMINSMPSGETIGFKKVFKFYETEKQRYVREGEEIKVTWFIDEYRLVEKEMQNKVLSVISIITKDN</sequence>
<gene>
    <name evidence="7" type="primary">LOC104705138</name>
</gene>
<keyword evidence="1" id="KW-0805">Transcription regulation</keyword>
<proteinExistence type="predicted"/>
<evidence type="ECO:0000256" key="4">
    <source>
        <dbReference type="ARBA" id="ARBA00023242"/>
    </source>
</evidence>
<dbReference type="PROSITE" id="PS51005">
    <property type="entry name" value="NAC"/>
    <property type="match status" value="2"/>
</dbReference>
<feature type="domain" description="NAC" evidence="5">
    <location>
        <begin position="172"/>
        <end position="318"/>
    </location>
</feature>
<dbReference type="Pfam" id="PF02365">
    <property type="entry name" value="NAM"/>
    <property type="match status" value="2"/>
</dbReference>
<evidence type="ECO:0000256" key="3">
    <source>
        <dbReference type="ARBA" id="ARBA00023163"/>
    </source>
</evidence>
<dbReference type="InterPro" id="IPR036093">
    <property type="entry name" value="NAC_dom_sf"/>
</dbReference>
<dbReference type="Proteomes" id="UP000694864">
    <property type="component" value="Chromosome 7"/>
</dbReference>
<evidence type="ECO:0000313" key="6">
    <source>
        <dbReference type="Proteomes" id="UP000694864"/>
    </source>
</evidence>
<organism evidence="6 7">
    <name type="scientific">Camelina sativa</name>
    <name type="common">False flax</name>
    <name type="synonym">Myagrum sativum</name>
    <dbReference type="NCBI Taxonomy" id="90675"/>
    <lineage>
        <taxon>Eukaryota</taxon>
        <taxon>Viridiplantae</taxon>
        <taxon>Streptophyta</taxon>
        <taxon>Embryophyta</taxon>
        <taxon>Tracheophyta</taxon>
        <taxon>Spermatophyta</taxon>
        <taxon>Magnoliopsida</taxon>
        <taxon>eudicotyledons</taxon>
        <taxon>Gunneridae</taxon>
        <taxon>Pentapetalae</taxon>
        <taxon>rosids</taxon>
        <taxon>malvids</taxon>
        <taxon>Brassicales</taxon>
        <taxon>Brassicaceae</taxon>
        <taxon>Camelineae</taxon>
        <taxon>Camelina</taxon>
    </lineage>
</organism>
<evidence type="ECO:0000256" key="2">
    <source>
        <dbReference type="ARBA" id="ARBA00023125"/>
    </source>
</evidence>
<reference evidence="7" key="2">
    <citation type="submission" date="2025-08" db="UniProtKB">
        <authorList>
            <consortium name="RefSeq"/>
        </authorList>
    </citation>
    <scope>IDENTIFICATION</scope>
    <source>
        <tissue evidence="7">Leaf</tissue>
    </source>
</reference>
<dbReference type="PANTHER" id="PTHR31124:SF7">
    <property type="entry name" value="APICAL MERISTEM FORMATION PROTEIN-RELATED"/>
    <property type="match status" value="1"/>
</dbReference>
<name>A0ABM0T1D3_CAMSA</name>
<feature type="domain" description="NAC" evidence="5">
    <location>
        <begin position="9"/>
        <end position="148"/>
    </location>
</feature>
<dbReference type="GeneID" id="104705138"/>
<dbReference type="InterPro" id="IPR003441">
    <property type="entry name" value="NAC-dom"/>
</dbReference>
<protein>
    <submittedName>
        <fullName evidence="7">Uncharacterized protein LOC104705138</fullName>
    </submittedName>
</protein>
<accession>A0ABM0T1D3</accession>
<keyword evidence="6" id="KW-1185">Reference proteome</keyword>
<evidence type="ECO:0000313" key="7">
    <source>
        <dbReference type="RefSeq" id="XP_010419423.2"/>
    </source>
</evidence>
<reference evidence="6" key="1">
    <citation type="journal article" date="2014" name="Nat. Commun.">
        <title>The emerging biofuel crop Camelina sativa retains a highly undifferentiated hexaploid genome structure.</title>
        <authorList>
            <person name="Kagale S."/>
            <person name="Koh C."/>
            <person name="Nixon J."/>
            <person name="Bollina V."/>
            <person name="Clarke W.E."/>
            <person name="Tuteja R."/>
            <person name="Spillane C."/>
            <person name="Robinson S.J."/>
            <person name="Links M.G."/>
            <person name="Clarke C."/>
            <person name="Higgins E.E."/>
            <person name="Huebert T."/>
            <person name="Sharpe A.G."/>
            <person name="Parkin I.A."/>
        </authorList>
    </citation>
    <scope>NUCLEOTIDE SEQUENCE [LARGE SCALE GENOMIC DNA]</scope>
    <source>
        <strain evidence="6">cv. DH55</strain>
    </source>
</reference>
<evidence type="ECO:0000256" key="1">
    <source>
        <dbReference type="ARBA" id="ARBA00023015"/>
    </source>
</evidence>
<dbReference type="PANTHER" id="PTHR31124">
    <property type="entry name" value="APICAL MERISTEM FORMATION PROTEIN-RELATED-RELATED"/>
    <property type="match status" value="1"/>
</dbReference>
<keyword evidence="2" id="KW-0238">DNA-binding</keyword>
<keyword evidence="4" id="KW-0539">Nucleus</keyword>
<keyword evidence="3" id="KW-0804">Transcription</keyword>
<dbReference type="RefSeq" id="XP_010419423.2">
    <property type="nucleotide sequence ID" value="XM_010421121.2"/>
</dbReference>
<dbReference type="Gene3D" id="2.170.150.80">
    <property type="entry name" value="NAC domain"/>
    <property type="match status" value="2"/>
</dbReference>
<dbReference type="SUPFAM" id="SSF101941">
    <property type="entry name" value="NAC domain"/>
    <property type="match status" value="2"/>
</dbReference>
<evidence type="ECO:0000259" key="5">
    <source>
        <dbReference type="PROSITE" id="PS51005"/>
    </source>
</evidence>